<reference evidence="2" key="1">
    <citation type="submission" date="2019-10" db="EMBL/GenBank/DDBJ databases">
        <title>Complete genome sequence of Corynebacterium urogenitalis DSM 108747, isolated from the genital tract of a cow.</title>
        <authorList>
            <person name="Ruckert C."/>
            <person name="Ballas P."/>
            <person name="Wagener K."/>
            <person name="Drillich M."/>
            <person name="Kaempfer P."/>
            <person name="Busse H.-J."/>
            <person name="Ehling-Schulz M."/>
        </authorList>
    </citation>
    <scope>NUCLEOTIDE SEQUENCE [LARGE SCALE GENOMIC DNA]</scope>
    <source>
        <strain evidence="2">LMM 1652</strain>
    </source>
</reference>
<dbReference type="Proteomes" id="UP000326711">
    <property type="component" value="Chromosome"/>
</dbReference>
<sequence>MSGIAKKNRLNGLNSHYFLAIADKQTEGELVALEGGELVALEGAGEKGWAHRKSEGVGEEGEKDQETVTVWCWLTLE</sequence>
<gene>
    <name evidence="1" type="ORF">CUROG_00965</name>
</gene>
<keyword evidence="2" id="KW-1185">Reference proteome</keyword>
<accession>A0A5J6Z3N4</accession>
<evidence type="ECO:0000313" key="1">
    <source>
        <dbReference type="EMBL" id="QFQ01594.1"/>
    </source>
</evidence>
<proteinExistence type="predicted"/>
<organism evidence="1 2">
    <name type="scientific">Corynebacterium urogenitale</name>
    <dbReference type="NCBI Taxonomy" id="2487892"/>
    <lineage>
        <taxon>Bacteria</taxon>
        <taxon>Bacillati</taxon>
        <taxon>Actinomycetota</taxon>
        <taxon>Actinomycetes</taxon>
        <taxon>Mycobacteriales</taxon>
        <taxon>Corynebacteriaceae</taxon>
        <taxon>Corynebacterium</taxon>
    </lineage>
</organism>
<dbReference type="KEGG" id="cuo:CUROG_00965"/>
<dbReference type="EMBL" id="CP045032">
    <property type="protein sequence ID" value="QFQ01594.1"/>
    <property type="molecule type" value="Genomic_DNA"/>
</dbReference>
<dbReference type="AlphaFoldDB" id="A0A5J6Z3N4"/>
<name>A0A5J6Z3N4_9CORY</name>
<protein>
    <submittedName>
        <fullName evidence="1">Uncharacterized protein</fullName>
    </submittedName>
</protein>
<evidence type="ECO:0000313" key="2">
    <source>
        <dbReference type="Proteomes" id="UP000326711"/>
    </source>
</evidence>
<dbReference type="RefSeq" id="WP_151902076.1">
    <property type="nucleotide sequence ID" value="NZ_CP045032.1"/>
</dbReference>